<comment type="similarity">
    <text evidence="1">Belongs to the LysR transcriptional regulatory family.</text>
</comment>
<dbReference type="eggNOG" id="COG0583">
    <property type="taxonomic scope" value="Bacteria"/>
</dbReference>
<evidence type="ECO:0000256" key="3">
    <source>
        <dbReference type="ARBA" id="ARBA00023125"/>
    </source>
</evidence>
<dbReference type="Gene3D" id="3.40.190.290">
    <property type="match status" value="1"/>
</dbReference>
<protein>
    <submittedName>
        <fullName evidence="6">Cat operon transcriptional regulator</fullName>
    </submittedName>
</protein>
<evidence type="ECO:0000256" key="4">
    <source>
        <dbReference type="ARBA" id="ARBA00023163"/>
    </source>
</evidence>
<dbReference type="InterPro" id="IPR036388">
    <property type="entry name" value="WH-like_DNA-bd_sf"/>
</dbReference>
<gene>
    <name evidence="6" type="primary">catM</name>
    <name evidence="6" type="ORF">Mame_00209</name>
</gene>
<dbReference type="OrthoDB" id="9815174at2"/>
<organism evidence="6 7">
    <name type="scientific">Martelella mediterranea DSM 17316</name>
    <dbReference type="NCBI Taxonomy" id="1122214"/>
    <lineage>
        <taxon>Bacteria</taxon>
        <taxon>Pseudomonadati</taxon>
        <taxon>Pseudomonadota</taxon>
        <taxon>Alphaproteobacteria</taxon>
        <taxon>Hyphomicrobiales</taxon>
        <taxon>Aurantimonadaceae</taxon>
        <taxon>Martelella</taxon>
    </lineage>
</organism>
<dbReference type="PANTHER" id="PTHR30126:SF98">
    <property type="entry name" value="HTH-TYPE TRANSCRIPTIONAL ACTIVATOR BAUR"/>
    <property type="match status" value="1"/>
</dbReference>
<dbReference type="RefSeq" id="WP_018063356.1">
    <property type="nucleotide sequence ID" value="NZ_AQWH01000003.1"/>
</dbReference>
<dbReference type="CDD" id="cd05466">
    <property type="entry name" value="PBP2_LTTR_substrate"/>
    <property type="match status" value="1"/>
</dbReference>
<dbReference type="PANTHER" id="PTHR30126">
    <property type="entry name" value="HTH-TYPE TRANSCRIPTIONAL REGULATOR"/>
    <property type="match status" value="1"/>
</dbReference>
<evidence type="ECO:0000259" key="5">
    <source>
        <dbReference type="PROSITE" id="PS50931"/>
    </source>
</evidence>
<proteinExistence type="inferred from homology"/>
<evidence type="ECO:0000313" key="7">
    <source>
        <dbReference type="Proteomes" id="UP000191135"/>
    </source>
</evidence>
<dbReference type="InterPro" id="IPR000847">
    <property type="entry name" value="LysR_HTH_N"/>
</dbReference>
<dbReference type="GO" id="GO:0003700">
    <property type="term" value="F:DNA-binding transcription factor activity"/>
    <property type="evidence" value="ECO:0007669"/>
    <property type="project" value="InterPro"/>
</dbReference>
<keyword evidence="3" id="KW-0238">DNA-binding</keyword>
<keyword evidence="4" id="KW-0804">Transcription</keyword>
<dbReference type="InterPro" id="IPR005119">
    <property type="entry name" value="LysR_subst-bd"/>
</dbReference>
<name>A0A1U9YW54_9HYPH</name>
<dbReference type="Pfam" id="PF03466">
    <property type="entry name" value="LysR_substrate"/>
    <property type="match status" value="1"/>
</dbReference>
<dbReference type="Proteomes" id="UP000191135">
    <property type="component" value="Chromosome"/>
</dbReference>
<evidence type="ECO:0000256" key="2">
    <source>
        <dbReference type="ARBA" id="ARBA00023015"/>
    </source>
</evidence>
<dbReference type="KEGG" id="mmed:Mame_00209"/>
<dbReference type="Gene3D" id="1.10.10.10">
    <property type="entry name" value="Winged helix-like DNA-binding domain superfamily/Winged helix DNA-binding domain"/>
    <property type="match status" value="1"/>
</dbReference>
<dbReference type="EMBL" id="CP020330">
    <property type="protein sequence ID" value="AQZ49592.1"/>
    <property type="molecule type" value="Genomic_DNA"/>
</dbReference>
<feature type="domain" description="HTH lysR-type" evidence="5">
    <location>
        <begin position="11"/>
        <end position="60"/>
    </location>
</feature>
<dbReference type="PRINTS" id="PR00039">
    <property type="entry name" value="HTHLYSR"/>
</dbReference>
<reference evidence="6 7" key="1">
    <citation type="submission" date="2017-03" db="EMBL/GenBank/DDBJ databases">
        <title>Foreign affairs: Plasmid Transfer between Roseobacters and Rhizobia.</title>
        <authorList>
            <person name="Bartling P."/>
            <person name="Bunk B."/>
            <person name="Overmann J."/>
            <person name="Brinkmann H."/>
            <person name="Petersen J."/>
        </authorList>
    </citation>
    <scope>NUCLEOTIDE SEQUENCE [LARGE SCALE GENOMIC DNA]</scope>
    <source>
        <strain evidence="6 7">MACL11</strain>
    </source>
</reference>
<sequence>MLDYVTHLFRLKAIIEEGSLGRAAQRLNVTQPALSRSVSQLEKHFGQPILIRHSRGVAPTPFGERVLSSALGIERHWQLAEKLLQTDPAEGKTSIRIGAGPIWRGAILPEFINQLQKDFPKVVFELLSIEPRGSLRDLKEGRLDFVFTGVDLTPEGEPGISVMPFARILANVVARKNHPIFRHRGPDGTIAPIRLLDFPWVVYSAMPNYRDMMRHAIYEHLGVEPEVRVICDGLLPTLRLLELGDFLAVMPHAAINRDLTPNLRAVPAGLTPRRNQAAFFYRSEMDDWEIVQAIRRLCLQRFGPLESQKP</sequence>
<evidence type="ECO:0000256" key="1">
    <source>
        <dbReference type="ARBA" id="ARBA00009437"/>
    </source>
</evidence>
<dbReference type="SUPFAM" id="SSF53850">
    <property type="entry name" value="Periplasmic binding protein-like II"/>
    <property type="match status" value="1"/>
</dbReference>
<dbReference type="GO" id="GO:0000976">
    <property type="term" value="F:transcription cis-regulatory region binding"/>
    <property type="evidence" value="ECO:0007669"/>
    <property type="project" value="TreeGrafter"/>
</dbReference>
<accession>A0A1U9YW54</accession>
<dbReference type="Pfam" id="PF00126">
    <property type="entry name" value="HTH_1"/>
    <property type="match status" value="1"/>
</dbReference>
<keyword evidence="2" id="KW-0805">Transcription regulation</keyword>
<dbReference type="SUPFAM" id="SSF46785">
    <property type="entry name" value="Winged helix' DNA-binding domain"/>
    <property type="match status" value="1"/>
</dbReference>
<evidence type="ECO:0000313" key="6">
    <source>
        <dbReference type="EMBL" id="AQZ49592.1"/>
    </source>
</evidence>
<dbReference type="AlphaFoldDB" id="A0A1U9YW54"/>
<dbReference type="InterPro" id="IPR036390">
    <property type="entry name" value="WH_DNA-bd_sf"/>
</dbReference>
<keyword evidence="7" id="KW-1185">Reference proteome</keyword>
<dbReference type="PROSITE" id="PS50931">
    <property type="entry name" value="HTH_LYSR"/>
    <property type="match status" value="1"/>
</dbReference>
<dbReference type="STRING" id="1122214.Mame_00209"/>